<dbReference type="EC" id="3.6.1.-" evidence="6"/>
<evidence type="ECO:0000256" key="1">
    <source>
        <dbReference type="ARBA" id="ARBA00001946"/>
    </source>
</evidence>
<dbReference type="SUPFAM" id="SSF55811">
    <property type="entry name" value="Nudix"/>
    <property type="match status" value="1"/>
</dbReference>
<sequence length="156" mass="18195">MPTLDDHHLQFKPNTTVAAIVHHKGKFLMVEEWQDQQWVYNQPAGHIEANETIIEGLERELKEETGLQLTAQALSGIYYFHLPRSNLFYLRFCFIVELDAWLETQPEDNEINRAVWMSYEEIVNKSAQLRSPIVLAAIKDYLDGNKYPLSILKSYL</sequence>
<dbReference type="PROSITE" id="PS51462">
    <property type="entry name" value="NUDIX"/>
    <property type="match status" value="1"/>
</dbReference>
<feature type="domain" description="Nudix hydrolase" evidence="7">
    <location>
        <begin position="12"/>
        <end position="142"/>
    </location>
</feature>
<evidence type="ECO:0000256" key="4">
    <source>
        <dbReference type="ARBA" id="ARBA00015552"/>
    </source>
</evidence>
<accession>A0A4U1B2G9</accession>
<dbReference type="AlphaFoldDB" id="A0A4U1B2G9"/>
<evidence type="ECO:0000313" key="8">
    <source>
        <dbReference type="EMBL" id="TKB43752.1"/>
    </source>
</evidence>
<keyword evidence="9" id="KW-1185">Reference proteome</keyword>
<dbReference type="RefSeq" id="WP_136736906.1">
    <property type="nucleotide sequence ID" value="NZ_SWDB01000034.1"/>
</dbReference>
<dbReference type="CDD" id="cd03675">
    <property type="entry name" value="NUDIX_Hydrolase"/>
    <property type="match status" value="1"/>
</dbReference>
<reference evidence="8 9" key="1">
    <citation type="submission" date="2019-04" db="EMBL/GenBank/DDBJ databases">
        <title>Thalassotalea guangxiensis sp. nov., isolated from sediment of the coastal wetland.</title>
        <authorList>
            <person name="Zheng S."/>
            <person name="Zhang D."/>
        </authorList>
    </citation>
    <scope>NUCLEOTIDE SEQUENCE [LARGE SCALE GENOMIC DNA]</scope>
    <source>
        <strain evidence="8 9">ZS-4</strain>
    </source>
</reference>
<dbReference type="InterPro" id="IPR000086">
    <property type="entry name" value="NUDIX_hydrolase_dom"/>
</dbReference>
<evidence type="ECO:0000313" key="9">
    <source>
        <dbReference type="Proteomes" id="UP000307999"/>
    </source>
</evidence>
<dbReference type="OrthoDB" id="8594221at2"/>
<dbReference type="PANTHER" id="PTHR43222">
    <property type="entry name" value="NUDIX HYDROLASE 23"/>
    <property type="match status" value="1"/>
</dbReference>
<dbReference type="InterPro" id="IPR033713">
    <property type="entry name" value="NudJ"/>
</dbReference>
<dbReference type="GO" id="GO:0017111">
    <property type="term" value="F:ribonucleoside triphosphate phosphatase activity"/>
    <property type="evidence" value="ECO:0007669"/>
    <property type="project" value="InterPro"/>
</dbReference>
<organism evidence="8 9">
    <name type="scientific">Thalassotalea mangrovi</name>
    <dbReference type="NCBI Taxonomy" id="2572245"/>
    <lineage>
        <taxon>Bacteria</taxon>
        <taxon>Pseudomonadati</taxon>
        <taxon>Pseudomonadota</taxon>
        <taxon>Gammaproteobacteria</taxon>
        <taxon>Alteromonadales</taxon>
        <taxon>Colwelliaceae</taxon>
        <taxon>Thalassotalea</taxon>
    </lineage>
</organism>
<proteinExistence type="inferred from homology"/>
<evidence type="ECO:0000256" key="6">
    <source>
        <dbReference type="RuleBase" id="RU364043"/>
    </source>
</evidence>
<evidence type="ECO:0000259" key="7">
    <source>
        <dbReference type="PROSITE" id="PS51462"/>
    </source>
</evidence>
<dbReference type="GO" id="GO:0004787">
    <property type="term" value="F:thiamine diphosphate phosphatase activity"/>
    <property type="evidence" value="ECO:0007669"/>
    <property type="project" value="InterPro"/>
</dbReference>
<dbReference type="Pfam" id="PF00293">
    <property type="entry name" value="NUDIX"/>
    <property type="match status" value="1"/>
</dbReference>
<dbReference type="GO" id="GO:0017110">
    <property type="term" value="F:nucleoside diphosphate phosphatase activity"/>
    <property type="evidence" value="ECO:0007669"/>
    <property type="project" value="InterPro"/>
</dbReference>
<keyword evidence="5 6" id="KW-0378">Hydrolase</keyword>
<evidence type="ECO:0000256" key="5">
    <source>
        <dbReference type="ARBA" id="ARBA00022801"/>
    </source>
</evidence>
<dbReference type="Gene3D" id="3.90.79.10">
    <property type="entry name" value="Nucleoside Triphosphate Pyrophosphohydrolase"/>
    <property type="match status" value="1"/>
</dbReference>
<gene>
    <name evidence="6" type="primary">nudJ</name>
    <name evidence="8" type="ORF">E8M12_14095</name>
</gene>
<dbReference type="PROSITE" id="PS00893">
    <property type="entry name" value="NUDIX_BOX"/>
    <property type="match status" value="1"/>
</dbReference>
<keyword evidence="6" id="KW-0460">Magnesium</keyword>
<protein>
    <recommendedName>
        <fullName evidence="4 6">Phosphatase NudJ</fullName>
        <ecNumber evidence="6">3.6.1.-</ecNumber>
    </recommendedName>
</protein>
<dbReference type="InterPro" id="IPR015797">
    <property type="entry name" value="NUDIX_hydrolase-like_dom_sf"/>
</dbReference>
<comment type="cofactor">
    <cofactor evidence="1 6">
        <name>Mg(2+)</name>
        <dbReference type="ChEBI" id="CHEBI:18420"/>
    </cofactor>
</comment>
<dbReference type="EMBL" id="SWDB01000034">
    <property type="protein sequence ID" value="TKB43752.1"/>
    <property type="molecule type" value="Genomic_DNA"/>
</dbReference>
<dbReference type="InterPro" id="IPR020084">
    <property type="entry name" value="NUDIX_hydrolase_CS"/>
</dbReference>
<comment type="subunit">
    <text evidence="3 6">Monomer.</text>
</comment>
<evidence type="ECO:0000256" key="3">
    <source>
        <dbReference type="ARBA" id="ARBA00011245"/>
    </source>
</evidence>
<dbReference type="Proteomes" id="UP000307999">
    <property type="component" value="Unassembled WGS sequence"/>
</dbReference>
<comment type="similarity">
    <text evidence="2 6">Belongs to the Nudix hydrolase family. NudJ subfamily.</text>
</comment>
<evidence type="ECO:0000256" key="2">
    <source>
        <dbReference type="ARBA" id="ARBA00007608"/>
    </source>
</evidence>
<name>A0A4U1B2G9_9GAMM</name>
<comment type="caution">
    <text evidence="8">The sequence shown here is derived from an EMBL/GenBank/DDBJ whole genome shotgun (WGS) entry which is preliminary data.</text>
</comment>
<dbReference type="PANTHER" id="PTHR43222:SF11">
    <property type="entry name" value="PHOSPHATASE NUDJ"/>
    <property type="match status" value="1"/>
</dbReference>